<organism evidence="1 2">
    <name type="scientific">Paenibacillus piri</name>
    <dbReference type="NCBI Taxonomy" id="2547395"/>
    <lineage>
        <taxon>Bacteria</taxon>
        <taxon>Bacillati</taxon>
        <taxon>Bacillota</taxon>
        <taxon>Bacilli</taxon>
        <taxon>Bacillales</taxon>
        <taxon>Paenibacillaceae</taxon>
        <taxon>Paenibacillus</taxon>
    </lineage>
</organism>
<accession>A0A4R5KTX1</accession>
<evidence type="ECO:0000313" key="1">
    <source>
        <dbReference type="EMBL" id="TDF98922.1"/>
    </source>
</evidence>
<sequence length="80" mass="9271">MNKEIIVKNQLQAGTKTNAGNRSISISDFVVKQLEIRRQNMLKEKAAAGDDYEDKDFVIKHWKGYLDDKDVQTEPEPEYK</sequence>
<reference evidence="1 2" key="1">
    <citation type="submission" date="2019-03" db="EMBL/GenBank/DDBJ databases">
        <title>This is whole genome sequence of Paenibacillus sp MS74 strain.</title>
        <authorList>
            <person name="Trinh H.N."/>
        </authorList>
    </citation>
    <scope>NUCLEOTIDE SEQUENCE [LARGE SCALE GENOMIC DNA]</scope>
    <source>
        <strain evidence="1 2">MS74</strain>
    </source>
</reference>
<evidence type="ECO:0000313" key="2">
    <source>
        <dbReference type="Proteomes" id="UP000295636"/>
    </source>
</evidence>
<comment type="caution">
    <text evidence="1">The sequence shown here is derived from an EMBL/GenBank/DDBJ whole genome shotgun (WGS) entry which is preliminary data.</text>
</comment>
<protein>
    <submittedName>
        <fullName evidence="1">Uncharacterized protein</fullName>
    </submittedName>
</protein>
<name>A0A4R5KTX1_9BACL</name>
<gene>
    <name evidence="1" type="ORF">E1757_10470</name>
</gene>
<proteinExistence type="predicted"/>
<keyword evidence="2" id="KW-1185">Reference proteome</keyword>
<dbReference type="RefSeq" id="WP_133227458.1">
    <property type="nucleotide sequence ID" value="NZ_SMRT01000003.1"/>
</dbReference>
<dbReference type="AlphaFoldDB" id="A0A4R5KTX1"/>
<dbReference type="EMBL" id="SMRT01000003">
    <property type="protein sequence ID" value="TDF98922.1"/>
    <property type="molecule type" value="Genomic_DNA"/>
</dbReference>
<dbReference type="Proteomes" id="UP000295636">
    <property type="component" value="Unassembled WGS sequence"/>
</dbReference>